<evidence type="ECO:0000313" key="6">
    <source>
        <dbReference type="EMBL" id="MCC2167781.1"/>
    </source>
</evidence>
<dbReference type="Proteomes" id="UP001199355">
    <property type="component" value="Unassembled WGS sequence"/>
</dbReference>
<comment type="caution">
    <text evidence="6">The sequence shown here is derived from an EMBL/GenBank/DDBJ whole genome shotgun (WGS) entry which is preliminary data.</text>
</comment>
<dbReference type="AlphaFoldDB" id="A0AAE3ATW7"/>
<evidence type="ECO:0000256" key="2">
    <source>
        <dbReference type="ARBA" id="ARBA00013064"/>
    </source>
</evidence>
<proteinExistence type="inferred from homology"/>
<evidence type="ECO:0000256" key="1">
    <source>
        <dbReference type="ARBA" id="ARBA00005750"/>
    </source>
</evidence>
<accession>A0AAE3ATW7</accession>
<reference evidence="6 7" key="1">
    <citation type="submission" date="2021-10" db="EMBL/GenBank/DDBJ databases">
        <title>Anaerobic single-cell dispensing facilitates the cultivation of human gut bacteria.</title>
        <authorList>
            <person name="Afrizal A."/>
        </authorList>
    </citation>
    <scope>NUCLEOTIDE SEQUENCE [LARGE SCALE GENOMIC DNA]</scope>
    <source>
        <strain evidence="6 7">CLA-AA-H244</strain>
    </source>
</reference>
<protein>
    <recommendedName>
        <fullName evidence="2">protein-tyrosine-phosphatase</fullName>
        <ecNumber evidence="2">3.1.3.48</ecNumber>
    </recommendedName>
</protein>
<sequence>MPEKKNQYIDIHCHILPEVDDGARNLEESLAMLRQEVKQGMEAVILTPHQKPNRPSITAASVLERTQKLQQAATENGIDIRLYSGGEIFCCMDTIELLKQGKAGTLAGSDYILTEFSPEEEWAYIRNCLYELLCEGYRPIVAHTERYRNVVKDFNRVEELKDMGCRIQINAGELPGLLGGQLKRTARSLVKEELADLMGTDAHRAEGERSVSMAEGAAWLQRHCSPEYAARLLYKNATHILDNTDMEDIE</sequence>
<evidence type="ECO:0000256" key="3">
    <source>
        <dbReference type="ARBA" id="ARBA00022801"/>
    </source>
</evidence>
<dbReference type="EC" id="3.1.3.48" evidence="2"/>
<dbReference type="GO" id="GO:0004725">
    <property type="term" value="F:protein tyrosine phosphatase activity"/>
    <property type="evidence" value="ECO:0007669"/>
    <property type="project" value="UniProtKB-EC"/>
</dbReference>
<keyword evidence="7" id="KW-1185">Reference proteome</keyword>
<evidence type="ECO:0000256" key="5">
    <source>
        <dbReference type="ARBA" id="ARBA00051722"/>
    </source>
</evidence>
<dbReference type="GO" id="GO:0030145">
    <property type="term" value="F:manganese ion binding"/>
    <property type="evidence" value="ECO:0007669"/>
    <property type="project" value="InterPro"/>
</dbReference>
<keyword evidence="3" id="KW-0378">Hydrolase</keyword>
<gene>
    <name evidence="6" type="ORF">LKD45_08770</name>
</gene>
<dbReference type="InterPro" id="IPR016195">
    <property type="entry name" value="Pol/histidinol_Pase-like"/>
</dbReference>
<dbReference type="Gene3D" id="3.20.20.140">
    <property type="entry name" value="Metal-dependent hydrolases"/>
    <property type="match status" value="1"/>
</dbReference>
<comment type="similarity">
    <text evidence="1">Belongs to the metallo-dependent hydrolases superfamily. CpsB/CapC family.</text>
</comment>
<dbReference type="EMBL" id="JAJEQF010000020">
    <property type="protein sequence ID" value="MCC2167781.1"/>
    <property type="molecule type" value="Genomic_DNA"/>
</dbReference>
<evidence type="ECO:0000313" key="7">
    <source>
        <dbReference type="Proteomes" id="UP001199355"/>
    </source>
</evidence>
<organism evidence="6 7">
    <name type="scientific">Gallintestinimicrobium propionicum</name>
    <dbReference type="NCBI Taxonomy" id="2981770"/>
    <lineage>
        <taxon>Bacteria</taxon>
        <taxon>Bacillati</taxon>
        <taxon>Bacillota</taxon>
        <taxon>Clostridia</taxon>
        <taxon>Lachnospirales</taxon>
        <taxon>Lachnospiraceae</taxon>
        <taxon>Gallintestinimicrobium</taxon>
    </lineage>
</organism>
<dbReference type="RefSeq" id="WP_117961979.1">
    <property type="nucleotide sequence ID" value="NZ_JAJEQF010000020.1"/>
</dbReference>
<comment type="catalytic activity">
    <reaction evidence="5">
        <text>O-phospho-L-tyrosyl-[protein] + H2O = L-tyrosyl-[protein] + phosphate</text>
        <dbReference type="Rhea" id="RHEA:10684"/>
        <dbReference type="Rhea" id="RHEA-COMP:10136"/>
        <dbReference type="Rhea" id="RHEA-COMP:20101"/>
        <dbReference type="ChEBI" id="CHEBI:15377"/>
        <dbReference type="ChEBI" id="CHEBI:43474"/>
        <dbReference type="ChEBI" id="CHEBI:46858"/>
        <dbReference type="ChEBI" id="CHEBI:61978"/>
        <dbReference type="EC" id="3.1.3.48"/>
    </reaction>
</comment>
<dbReference type="SUPFAM" id="SSF89550">
    <property type="entry name" value="PHP domain-like"/>
    <property type="match status" value="1"/>
</dbReference>
<dbReference type="PIRSF" id="PIRSF016557">
    <property type="entry name" value="Caps_synth_CpsB"/>
    <property type="match status" value="1"/>
</dbReference>
<name>A0AAE3ATW7_9FIRM</name>
<dbReference type="InterPro" id="IPR016667">
    <property type="entry name" value="Caps_polysacc_synth_CpsB/CapC"/>
</dbReference>
<dbReference type="Pfam" id="PF19567">
    <property type="entry name" value="CpsB_CapC"/>
    <property type="match status" value="1"/>
</dbReference>
<evidence type="ECO:0000256" key="4">
    <source>
        <dbReference type="ARBA" id="ARBA00022912"/>
    </source>
</evidence>
<dbReference type="PANTHER" id="PTHR39181">
    <property type="entry name" value="TYROSINE-PROTEIN PHOSPHATASE YWQE"/>
    <property type="match status" value="1"/>
</dbReference>
<keyword evidence="4" id="KW-0904">Protein phosphatase</keyword>
<dbReference type="PANTHER" id="PTHR39181:SF1">
    <property type="entry name" value="TYROSINE-PROTEIN PHOSPHATASE YWQE"/>
    <property type="match status" value="1"/>
</dbReference>